<evidence type="ECO:0000256" key="1">
    <source>
        <dbReference type="ARBA" id="ARBA00006217"/>
    </source>
</evidence>
<dbReference type="AlphaFoldDB" id="A0A8S0WQP5"/>
<feature type="binding site" evidence="7">
    <location>
        <position position="214"/>
    </location>
    <ligand>
        <name>Zn(2+)</name>
        <dbReference type="ChEBI" id="CHEBI:29105"/>
    </ligand>
</feature>
<dbReference type="EC" id="4.2.1.1" evidence="2"/>
<sequence>MYHLKLHSTRRQSACCGHPWDTPSHGALKFGFSFAFNFFHHRAIPLGTLSFSSASAFRPAMPLSALVHTSRFTTAAVIRSPCTAGGTNACTHGYALTGRRAPAFSAEANRHPNGRYPNTASTSAHLRTRLHHIQPTTMTTLLAGFAHTQGATMPLGPNPPYRNHSGRRNHSTLAELFKGNQQFMAEMSKENPGLLSSLAKDGQRPPFMLVDCSDSRVNEQGIFCAQPGTMFTAGNIANRFDEDDINSNAVLSFAVASLKIKHVVVLGHYGCGGVAASMMPSSTKTPADVAVQTWIEPIRQTYLTSTRPAIVAHRAKSLTGPVMTPDLHDPAFRALVEENVKSNVEKIAKSIVVRNHYASLVGKPIPPASENSPTNEAGDLFIHGWVYDVENGRVSDLGVSVGPPGRPLPPSPFPHIASD</sequence>
<protein>
    <recommendedName>
        <fullName evidence="2">carbonic anhydrase</fullName>
        <ecNumber evidence="2">4.2.1.1</ecNumber>
    </recommendedName>
</protein>
<evidence type="ECO:0000256" key="8">
    <source>
        <dbReference type="SAM" id="MobiDB-lite"/>
    </source>
</evidence>
<keyword evidence="5" id="KW-0456">Lyase</keyword>
<dbReference type="SMART" id="SM00947">
    <property type="entry name" value="Pro_CA"/>
    <property type="match status" value="1"/>
</dbReference>
<evidence type="ECO:0000256" key="6">
    <source>
        <dbReference type="ARBA" id="ARBA00048348"/>
    </source>
</evidence>
<name>A0A8S0WQP5_CYCAE</name>
<comment type="similarity">
    <text evidence="1">Belongs to the beta-class carbonic anhydrase family.</text>
</comment>
<evidence type="ECO:0000256" key="4">
    <source>
        <dbReference type="ARBA" id="ARBA00022833"/>
    </source>
</evidence>
<keyword evidence="4 7" id="KW-0862">Zinc</keyword>
<feature type="region of interest" description="Disordered" evidence="8">
    <location>
        <begin position="398"/>
        <end position="419"/>
    </location>
</feature>
<evidence type="ECO:0000256" key="7">
    <source>
        <dbReference type="PIRSR" id="PIRSR601765-1"/>
    </source>
</evidence>
<feature type="binding site" evidence="7">
    <location>
        <position position="271"/>
    </location>
    <ligand>
        <name>Zn(2+)</name>
        <dbReference type="ChEBI" id="CHEBI:29105"/>
    </ligand>
</feature>
<dbReference type="GO" id="GO:0004089">
    <property type="term" value="F:carbonate dehydratase activity"/>
    <property type="evidence" value="ECO:0007669"/>
    <property type="project" value="UniProtKB-EC"/>
</dbReference>
<proteinExistence type="inferred from homology"/>
<evidence type="ECO:0000313" key="10">
    <source>
        <dbReference type="Proteomes" id="UP000467700"/>
    </source>
</evidence>
<dbReference type="PANTHER" id="PTHR11002">
    <property type="entry name" value="CARBONIC ANHYDRASE"/>
    <property type="match status" value="1"/>
</dbReference>
<dbReference type="OrthoDB" id="10248475at2759"/>
<evidence type="ECO:0000256" key="2">
    <source>
        <dbReference type="ARBA" id="ARBA00012925"/>
    </source>
</evidence>
<keyword evidence="10" id="KW-1185">Reference proteome</keyword>
<dbReference type="Pfam" id="PF00484">
    <property type="entry name" value="Pro_CA"/>
    <property type="match status" value="1"/>
</dbReference>
<organism evidence="9 10">
    <name type="scientific">Cyclocybe aegerita</name>
    <name type="common">Black poplar mushroom</name>
    <name type="synonym">Agrocybe aegerita</name>
    <dbReference type="NCBI Taxonomy" id="1973307"/>
    <lineage>
        <taxon>Eukaryota</taxon>
        <taxon>Fungi</taxon>
        <taxon>Dikarya</taxon>
        <taxon>Basidiomycota</taxon>
        <taxon>Agaricomycotina</taxon>
        <taxon>Agaricomycetes</taxon>
        <taxon>Agaricomycetidae</taxon>
        <taxon>Agaricales</taxon>
        <taxon>Agaricineae</taxon>
        <taxon>Bolbitiaceae</taxon>
        <taxon>Cyclocybe</taxon>
    </lineage>
</organism>
<comment type="catalytic activity">
    <reaction evidence="6">
        <text>hydrogencarbonate + H(+) = CO2 + H2O</text>
        <dbReference type="Rhea" id="RHEA:10748"/>
        <dbReference type="ChEBI" id="CHEBI:15377"/>
        <dbReference type="ChEBI" id="CHEBI:15378"/>
        <dbReference type="ChEBI" id="CHEBI:16526"/>
        <dbReference type="ChEBI" id="CHEBI:17544"/>
        <dbReference type="EC" id="4.2.1.1"/>
    </reaction>
</comment>
<dbReference type="GO" id="GO:0034599">
    <property type="term" value="P:cellular response to oxidative stress"/>
    <property type="evidence" value="ECO:0007669"/>
    <property type="project" value="TreeGrafter"/>
</dbReference>
<dbReference type="InterPro" id="IPR036874">
    <property type="entry name" value="Carbonic_anhydrase_sf"/>
</dbReference>
<reference evidence="9 10" key="1">
    <citation type="submission" date="2020-01" db="EMBL/GenBank/DDBJ databases">
        <authorList>
            <person name="Gupta K D."/>
        </authorList>
    </citation>
    <scope>NUCLEOTIDE SEQUENCE [LARGE SCALE GENOMIC DNA]</scope>
</reference>
<feature type="compositionally biased region" description="Pro residues" evidence="8">
    <location>
        <begin position="404"/>
        <end position="413"/>
    </location>
</feature>
<evidence type="ECO:0000256" key="3">
    <source>
        <dbReference type="ARBA" id="ARBA00022723"/>
    </source>
</evidence>
<evidence type="ECO:0000256" key="5">
    <source>
        <dbReference type="ARBA" id="ARBA00023239"/>
    </source>
</evidence>
<dbReference type="SUPFAM" id="SSF53056">
    <property type="entry name" value="beta-carbonic anhydrase, cab"/>
    <property type="match status" value="1"/>
</dbReference>
<dbReference type="Proteomes" id="UP000467700">
    <property type="component" value="Unassembled WGS sequence"/>
</dbReference>
<accession>A0A8S0WQP5</accession>
<feature type="binding site" evidence="7">
    <location>
        <position position="212"/>
    </location>
    <ligand>
        <name>Zn(2+)</name>
        <dbReference type="ChEBI" id="CHEBI:29105"/>
    </ligand>
</feature>
<dbReference type="EMBL" id="CACVBS010000038">
    <property type="protein sequence ID" value="CAA7263072.1"/>
    <property type="molecule type" value="Genomic_DNA"/>
</dbReference>
<dbReference type="GO" id="GO:0008270">
    <property type="term" value="F:zinc ion binding"/>
    <property type="evidence" value="ECO:0007669"/>
    <property type="project" value="InterPro"/>
</dbReference>
<comment type="cofactor">
    <cofactor evidence="7">
        <name>Zn(2+)</name>
        <dbReference type="ChEBI" id="CHEBI:29105"/>
    </cofactor>
    <text evidence="7">Binds 1 zinc ion per subunit.</text>
</comment>
<dbReference type="Gene3D" id="3.40.1050.10">
    <property type="entry name" value="Carbonic anhydrase"/>
    <property type="match status" value="1"/>
</dbReference>
<dbReference type="PANTHER" id="PTHR11002:SF76">
    <property type="entry name" value="CARBONIC ANHYDRASE"/>
    <property type="match status" value="1"/>
</dbReference>
<feature type="binding site" evidence="7">
    <location>
        <position position="268"/>
    </location>
    <ligand>
        <name>Zn(2+)</name>
        <dbReference type="ChEBI" id="CHEBI:29105"/>
    </ligand>
</feature>
<dbReference type="InterPro" id="IPR001765">
    <property type="entry name" value="Carbonic_anhydrase"/>
</dbReference>
<keyword evidence="3 7" id="KW-0479">Metal-binding</keyword>
<comment type="caution">
    <text evidence="9">The sequence shown here is derived from an EMBL/GenBank/DDBJ whole genome shotgun (WGS) entry which is preliminary data.</text>
</comment>
<evidence type="ECO:0000313" key="9">
    <source>
        <dbReference type="EMBL" id="CAA7263072.1"/>
    </source>
</evidence>
<dbReference type="GO" id="GO:0071244">
    <property type="term" value="P:cellular response to carbon dioxide"/>
    <property type="evidence" value="ECO:0007669"/>
    <property type="project" value="TreeGrafter"/>
</dbReference>
<gene>
    <name evidence="9" type="ORF">AAE3_LOCUS5245</name>
</gene>